<evidence type="ECO:0000313" key="3">
    <source>
        <dbReference type="Proteomes" id="UP001151760"/>
    </source>
</evidence>
<feature type="compositionally biased region" description="Basic and acidic residues" evidence="1">
    <location>
        <begin position="121"/>
        <end position="145"/>
    </location>
</feature>
<dbReference type="EMBL" id="BQNB010009654">
    <property type="protein sequence ID" value="GJS66529.1"/>
    <property type="molecule type" value="Genomic_DNA"/>
</dbReference>
<dbReference type="Proteomes" id="UP001151760">
    <property type="component" value="Unassembled WGS sequence"/>
</dbReference>
<reference evidence="2" key="1">
    <citation type="journal article" date="2022" name="Int. J. Mol. Sci.">
        <title>Draft Genome of Tanacetum Coccineum: Genomic Comparison of Closely Related Tanacetum-Family Plants.</title>
        <authorList>
            <person name="Yamashiro T."/>
            <person name="Shiraishi A."/>
            <person name="Nakayama K."/>
            <person name="Satake H."/>
        </authorList>
    </citation>
    <scope>NUCLEOTIDE SEQUENCE</scope>
</reference>
<evidence type="ECO:0000256" key="1">
    <source>
        <dbReference type="SAM" id="MobiDB-lite"/>
    </source>
</evidence>
<comment type="caution">
    <text evidence="2">The sequence shown here is derived from an EMBL/GenBank/DDBJ whole genome shotgun (WGS) entry which is preliminary data.</text>
</comment>
<gene>
    <name evidence="2" type="ORF">Tco_0681093</name>
</gene>
<feature type="region of interest" description="Disordered" evidence="1">
    <location>
        <begin position="120"/>
        <end position="145"/>
    </location>
</feature>
<dbReference type="InterPro" id="IPR040256">
    <property type="entry name" value="At4g02000-like"/>
</dbReference>
<accession>A0ABQ4XMC2</accession>
<keyword evidence="3" id="KW-1185">Reference proteome</keyword>
<organism evidence="2 3">
    <name type="scientific">Tanacetum coccineum</name>
    <dbReference type="NCBI Taxonomy" id="301880"/>
    <lineage>
        <taxon>Eukaryota</taxon>
        <taxon>Viridiplantae</taxon>
        <taxon>Streptophyta</taxon>
        <taxon>Embryophyta</taxon>
        <taxon>Tracheophyta</taxon>
        <taxon>Spermatophyta</taxon>
        <taxon>Magnoliopsida</taxon>
        <taxon>eudicotyledons</taxon>
        <taxon>Gunneridae</taxon>
        <taxon>Pentapetalae</taxon>
        <taxon>asterids</taxon>
        <taxon>campanulids</taxon>
        <taxon>Asterales</taxon>
        <taxon>Asteraceae</taxon>
        <taxon>Asteroideae</taxon>
        <taxon>Anthemideae</taxon>
        <taxon>Anthemidinae</taxon>
        <taxon>Tanacetum</taxon>
    </lineage>
</organism>
<protein>
    <submittedName>
        <fullName evidence="2">Zinc knuckle CX2CX4HX4C containing protein</fullName>
    </submittedName>
</protein>
<sequence>MIVRRYFVGYRMTINELRYNLRKVWSRYGFNDIIDTINEPAKIPLWIEICNLPFEIWTTKGISDLDSGVEKPMVMDDVTAIMCKNKVGKVRYARVLVEVSAQMPLPANIEIVYNNGLNKPNKKDVNDGKGKSEGMESQKKGVDKINVEKQNGKKQASLKKVWSVHEEILSAMRRDPTDAEMLKWNIDVVAYNKQRKGELVNNGKATSDRLSSAMGRVGFSGEEGGGGAGFCGLELGFGCEGVGWVAGAVGLAGGVRLALVQPSAGSGWGGRAGWGGEVRGDKEVGVAWRAWGGWGVWGETELSGGCSLGRGVIGCEWGGMGRSAVGCWLAVGGGVGFLLGMEVLVMSGGCMGGGRRAEGGRGGGK</sequence>
<reference evidence="2" key="2">
    <citation type="submission" date="2022-01" db="EMBL/GenBank/DDBJ databases">
        <authorList>
            <person name="Yamashiro T."/>
            <person name="Shiraishi A."/>
            <person name="Satake H."/>
            <person name="Nakayama K."/>
        </authorList>
    </citation>
    <scope>NUCLEOTIDE SEQUENCE</scope>
</reference>
<dbReference type="PANTHER" id="PTHR31286">
    <property type="entry name" value="GLYCINE-RICH CELL WALL STRUCTURAL PROTEIN 1.8-LIKE"/>
    <property type="match status" value="1"/>
</dbReference>
<evidence type="ECO:0000313" key="2">
    <source>
        <dbReference type="EMBL" id="GJS66529.1"/>
    </source>
</evidence>
<proteinExistence type="predicted"/>
<name>A0ABQ4XMC2_9ASTR</name>
<dbReference type="PANTHER" id="PTHR31286:SF180">
    <property type="entry name" value="OS10G0362600 PROTEIN"/>
    <property type="match status" value="1"/>
</dbReference>